<dbReference type="EMBL" id="AFCU01001636">
    <property type="protein sequence ID" value="EHC82063.1"/>
    <property type="molecule type" value="Genomic_DNA"/>
</dbReference>
<proteinExistence type="predicted"/>
<reference evidence="1 2" key="1">
    <citation type="journal article" date="2011" name="BMC Genomics">
        <title>Genome sequencing reveals diversification of virulence factor content and possible host adaptation in distinct subpopulations of Salmonella enterica.</title>
        <authorList>
            <person name="den Bakker H.C."/>
            <person name="Moreno Switt A.I."/>
            <person name="Govoni G."/>
            <person name="Cummings C.A."/>
            <person name="Ranieri M.L."/>
            <person name="Degoricija L."/>
            <person name="Hoelzer K."/>
            <person name="Rodriguez-Rivera L.D."/>
            <person name="Brown S."/>
            <person name="Bolchacova E."/>
            <person name="Furtado M.R."/>
            <person name="Wiedmann M."/>
        </authorList>
    </citation>
    <scope>NUCLEOTIDE SEQUENCE [LARGE SCALE GENOMIC DNA]</scope>
    <source>
        <strain evidence="1 2">A4-543</strain>
    </source>
</reference>
<comment type="caution">
    <text evidence="1">The sequence shown here is derived from an EMBL/GenBank/DDBJ whole genome shotgun (WGS) entry which is preliminary data.</text>
</comment>
<name>G5R623_SALSE</name>
<gene>
    <name evidence="1" type="ORF">LTSESEN_5102</name>
</gene>
<dbReference type="Proteomes" id="UP000005065">
    <property type="component" value="Unassembled WGS sequence"/>
</dbReference>
<sequence length="39" mass="4178">MAIKGGSRALAFILPAAPAHTYTAHFSSRREFLLPAPPL</sequence>
<feature type="non-terminal residue" evidence="1">
    <location>
        <position position="39"/>
    </location>
</feature>
<evidence type="ECO:0000313" key="1">
    <source>
        <dbReference type="EMBL" id="EHC82063.1"/>
    </source>
</evidence>
<protein>
    <submittedName>
        <fullName evidence="1">Uncharacterized protein</fullName>
    </submittedName>
</protein>
<accession>G5R623</accession>
<dbReference type="AlphaFoldDB" id="G5R623"/>
<organism evidence="1 2">
    <name type="scientific">Salmonella enterica subsp. enterica serovar Senftenberg str. A4-543</name>
    <dbReference type="NCBI Taxonomy" id="913082"/>
    <lineage>
        <taxon>Bacteria</taxon>
        <taxon>Pseudomonadati</taxon>
        <taxon>Pseudomonadota</taxon>
        <taxon>Gammaproteobacteria</taxon>
        <taxon>Enterobacterales</taxon>
        <taxon>Enterobacteriaceae</taxon>
        <taxon>Salmonella</taxon>
    </lineage>
</organism>
<evidence type="ECO:0000313" key="2">
    <source>
        <dbReference type="Proteomes" id="UP000005065"/>
    </source>
</evidence>